<dbReference type="eggNOG" id="ENOG50347JD">
    <property type="taxonomic scope" value="Bacteria"/>
</dbReference>
<proteinExistence type="predicted"/>
<dbReference type="HOGENOM" id="CLU_1666018_0_0_9"/>
<keyword evidence="2" id="KW-1185">Reference proteome</keyword>
<organism evidence="1 2">
    <name type="scientific">Blautia hydrogenotrophica (strain DSM 10507 / JCM 14656 / S5a33)</name>
    <name type="common">Ruminococcus hydrogenotrophicus</name>
    <dbReference type="NCBI Taxonomy" id="476272"/>
    <lineage>
        <taxon>Bacteria</taxon>
        <taxon>Bacillati</taxon>
        <taxon>Bacillota</taxon>
        <taxon>Clostridia</taxon>
        <taxon>Lachnospirales</taxon>
        <taxon>Lachnospiraceae</taxon>
        <taxon>Blautia</taxon>
    </lineage>
</organism>
<evidence type="ECO:0000313" key="1">
    <source>
        <dbReference type="EMBL" id="EEG47788.1"/>
    </source>
</evidence>
<dbReference type="GeneID" id="86822238"/>
<dbReference type="AlphaFoldDB" id="C0CR25"/>
<dbReference type="RefSeq" id="WP_005951485.1">
    <property type="nucleotide sequence ID" value="NZ_CP136423.1"/>
</dbReference>
<dbReference type="Proteomes" id="UP000003100">
    <property type="component" value="Unassembled WGS sequence"/>
</dbReference>
<comment type="caution">
    <text evidence="1">The sequence shown here is derived from an EMBL/GenBank/DDBJ whole genome shotgun (WGS) entry which is preliminary data.</text>
</comment>
<dbReference type="EMBL" id="ACBZ01000177">
    <property type="protein sequence ID" value="EEG47788.1"/>
    <property type="molecule type" value="Genomic_DNA"/>
</dbReference>
<reference evidence="1 2" key="2">
    <citation type="submission" date="2009-02" db="EMBL/GenBank/DDBJ databases">
        <title>Draft genome sequence of Blautia hydrogenotrophica DSM 10507 (Ruminococcus hydrogenotrophicus DSM 10507).</title>
        <authorList>
            <person name="Sudarsanam P."/>
            <person name="Ley R."/>
            <person name="Guruge J."/>
            <person name="Turnbaugh P.J."/>
            <person name="Mahowald M."/>
            <person name="Liep D."/>
            <person name="Gordon J."/>
        </authorList>
    </citation>
    <scope>NUCLEOTIDE SEQUENCE [LARGE SCALE GENOMIC DNA]</scope>
    <source>
        <strain evidence="2">DSM 10507 / JCM 14656 / S5a33</strain>
    </source>
</reference>
<accession>C0CR25</accession>
<dbReference type="PATRIC" id="fig|476272.21.peg.614"/>
<sequence>MSEFVVNTDMFGQYVKIPTGYNKELHIYKVVSHFQSNVYCDVPIVASSIPVPHEKPFTGLDSLEHVLNVIHCGIDESKVIRVALKDCEIMKNRNQTNADRIRNMTDEELAKFLLNAVKSEGNSLFDCKDYQYTKECQSSICKNCKCYLKWLKSPAESG</sequence>
<reference evidence="1 2" key="1">
    <citation type="submission" date="2009-01" db="EMBL/GenBank/DDBJ databases">
        <authorList>
            <person name="Fulton L."/>
            <person name="Clifton S."/>
            <person name="Fulton B."/>
            <person name="Xu J."/>
            <person name="Minx P."/>
            <person name="Pepin K.H."/>
            <person name="Johnson M."/>
            <person name="Bhonagiri V."/>
            <person name="Nash W.E."/>
            <person name="Mardis E.R."/>
            <person name="Wilson R.K."/>
        </authorList>
    </citation>
    <scope>NUCLEOTIDE SEQUENCE [LARGE SCALE GENOMIC DNA]</scope>
    <source>
        <strain evidence="2">DSM 10507 / JCM 14656 / S5a33</strain>
    </source>
</reference>
<gene>
    <name evidence="1" type="ORF">RUMHYD_03338</name>
</gene>
<protein>
    <submittedName>
        <fullName evidence="1">Uncharacterized protein</fullName>
    </submittedName>
</protein>
<evidence type="ECO:0000313" key="2">
    <source>
        <dbReference type="Proteomes" id="UP000003100"/>
    </source>
</evidence>
<name>C0CR25_BLAHS</name>